<gene>
    <name evidence="2" type="ORF">J1N35_025318</name>
</gene>
<feature type="domain" description="Reverse transcriptase" evidence="1">
    <location>
        <begin position="57"/>
        <end position="178"/>
    </location>
</feature>
<sequence>METKLCRNHMERVRRSCDFANGIEVDSEGTRGGLCLAWRNDVNIMLRNFSKRHINVIVEDNERKFLTNQGTSQGDPLSPFLFLICGEGLSCLMRIATREGLLKGVKVSRSSPQVSHLLFADDCILFGEATIRGATLLKGVLRKYRTCSGQCVNFDKSTVFFSKNTSEEDRCLIVNILGVRSTSDLERYLGLPNMVGRRKKESFQNLKDRFKKCIDNWSVRYLSQSGKEVFIKAIL</sequence>
<dbReference type="Proteomes" id="UP000828251">
    <property type="component" value="Unassembled WGS sequence"/>
</dbReference>
<dbReference type="EMBL" id="JAIQCV010000008">
    <property type="protein sequence ID" value="KAH1072990.1"/>
    <property type="molecule type" value="Genomic_DNA"/>
</dbReference>
<dbReference type="PANTHER" id="PTHR33116">
    <property type="entry name" value="REVERSE TRANSCRIPTASE ZINC-BINDING DOMAIN-CONTAINING PROTEIN-RELATED-RELATED"/>
    <property type="match status" value="1"/>
</dbReference>
<evidence type="ECO:0000313" key="2">
    <source>
        <dbReference type="EMBL" id="KAH1072990.1"/>
    </source>
</evidence>
<dbReference type="SUPFAM" id="SSF56672">
    <property type="entry name" value="DNA/RNA polymerases"/>
    <property type="match status" value="1"/>
</dbReference>
<dbReference type="InterPro" id="IPR000477">
    <property type="entry name" value="RT_dom"/>
</dbReference>
<dbReference type="OrthoDB" id="1936608at2759"/>
<dbReference type="PANTHER" id="PTHR33116:SF86">
    <property type="entry name" value="REVERSE TRANSCRIPTASE DOMAIN-CONTAINING PROTEIN"/>
    <property type="match status" value="1"/>
</dbReference>
<dbReference type="InterPro" id="IPR043502">
    <property type="entry name" value="DNA/RNA_pol_sf"/>
</dbReference>
<dbReference type="AlphaFoldDB" id="A0A9D3ZW31"/>
<comment type="caution">
    <text evidence="2">The sequence shown here is derived from an EMBL/GenBank/DDBJ whole genome shotgun (WGS) entry which is preliminary data.</text>
</comment>
<evidence type="ECO:0000313" key="3">
    <source>
        <dbReference type="Proteomes" id="UP000828251"/>
    </source>
</evidence>
<organism evidence="2 3">
    <name type="scientific">Gossypium stocksii</name>
    <dbReference type="NCBI Taxonomy" id="47602"/>
    <lineage>
        <taxon>Eukaryota</taxon>
        <taxon>Viridiplantae</taxon>
        <taxon>Streptophyta</taxon>
        <taxon>Embryophyta</taxon>
        <taxon>Tracheophyta</taxon>
        <taxon>Spermatophyta</taxon>
        <taxon>Magnoliopsida</taxon>
        <taxon>eudicotyledons</taxon>
        <taxon>Gunneridae</taxon>
        <taxon>Pentapetalae</taxon>
        <taxon>rosids</taxon>
        <taxon>malvids</taxon>
        <taxon>Malvales</taxon>
        <taxon>Malvaceae</taxon>
        <taxon>Malvoideae</taxon>
        <taxon>Gossypium</taxon>
    </lineage>
</organism>
<accession>A0A9D3ZW31</accession>
<dbReference type="Pfam" id="PF00078">
    <property type="entry name" value="RVT_1"/>
    <property type="match status" value="1"/>
</dbReference>
<protein>
    <recommendedName>
        <fullName evidence="1">Reverse transcriptase domain-containing protein</fullName>
    </recommendedName>
</protein>
<reference evidence="2 3" key="1">
    <citation type="journal article" date="2021" name="Plant Biotechnol. J.">
        <title>Multi-omics assisted identification of the key and species-specific regulatory components of drought-tolerant mechanisms in Gossypium stocksii.</title>
        <authorList>
            <person name="Yu D."/>
            <person name="Ke L."/>
            <person name="Zhang D."/>
            <person name="Wu Y."/>
            <person name="Sun Y."/>
            <person name="Mei J."/>
            <person name="Sun J."/>
            <person name="Sun Y."/>
        </authorList>
    </citation>
    <scope>NUCLEOTIDE SEQUENCE [LARGE SCALE GENOMIC DNA]</scope>
    <source>
        <strain evidence="3">cv. E1</strain>
        <tissue evidence="2">Leaf</tissue>
    </source>
</reference>
<keyword evidence="3" id="KW-1185">Reference proteome</keyword>
<proteinExistence type="predicted"/>
<name>A0A9D3ZW31_9ROSI</name>
<evidence type="ECO:0000259" key="1">
    <source>
        <dbReference type="Pfam" id="PF00078"/>
    </source>
</evidence>